<protein>
    <submittedName>
        <fullName evidence="2">Uncharacterized protein</fullName>
    </submittedName>
</protein>
<sequence length="257" mass="29169">MLPIQTADPSHLEGKTTKKPAKTRNLQIEPSDPSLCDKNRRDTQHNLTQPGFLLPSPTVFGVNHKHWWTVLNANRYTHHRANRTSVAQQLIELYEACVAEVENLPRPTNEFVDRAKVCTPDLFNKIRSRLMSENRVWGNVAEREGKRDLSYGIGVFDRARKGFLEHPTRLRKFGRHEDHLYRRLWRLVDRWLEITTEGNKVLVPDDASVAARPGFASTSIPVGTAIHLANRGSSDEKKKDGSSSPAGTTKAPLLRLR</sequence>
<feature type="region of interest" description="Disordered" evidence="1">
    <location>
        <begin position="228"/>
        <end position="257"/>
    </location>
</feature>
<feature type="compositionally biased region" description="Basic and acidic residues" evidence="1">
    <location>
        <begin position="35"/>
        <end position="44"/>
    </location>
</feature>
<feature type="region of interest" description="Disordered" evidence="1">
    <location>
        <begin position="1"/>
        <end position="50"/>
    </location>
</feature>
<dbReference type="OrthoDB" id="4795809at2759"/>
<gene>
    <name evidence="2" type="ORF">CkaCkLH20_09098</name>
</gene>
<dbReference type="RefSeq" id="XP_038742746.1">
    <property type="nucleotide sequence ID" value="XM_038891813.1"/>
</dbReference>
<dbReference type="AlphaFoldDB" id="A0A9P6LI54"/>
<comment type="caution">
    <text evidence="2">The sequence shown here is derived from an EMBL/GenBank/DDBJ whole genome shotgun (WGS) entry which is preliminary data.</text>
</comment>
<reference evidence="2" key="1">
    <citation type="submission" date="2020-03" db="EMBL/GenBank/DDBJ databases">
        <authorList>
            <person name="He L."/>
        </authorList>
    </citation>
    <scope>NUCLEOTIDE SEQUENCE</scope>
    <source>
        <strain evidence="2">CkLH20</strain>
    </source>
</reference>
<dbReference type="GeneID" id="62164887"/>
<dbReference type="EMBL" id="JAATWM020000032">
    <property type="protein sequence ID" value="KAF9873285.1"/>
    <property type="molecule type" value="Genomic_DNA"/>
</dbReference>
<organism evidence="2 3">
    <name type="scientific">Colletotrichum karsti</name>
    <dbReference type="NCBI Taxonomy" id="1095194"/>
    <lineage>
        <taxon>Eukaryota</taxon>
        <taxon>Fungi</taxon>
        <taxon>Dikarya</taxon>
        <taxon>Ascomycota</taxon>
        <taxon>Pezizomycotina</taxon>
        <taxon>Sordariomycetes</taxon>
        <taxon>Hypocreomycetidae</taxon>
        <taxon>Glomerellales</taxon>
        <taxon>Glomerellaceae</taxon>
        <taxon>Colletotrichum</taxon>
        <taxon>Colletotrichum boninense species complex</taxon>
    </lineage>
</organism>
<keyword evidence="3" id="KW-1185">Reference proteome</keyword>
<evidence type="ECO:0000313" key="3">
    <source>
        <dbReference type="Proteomes" id="UP000781932"/>
    </source>
</evidence>
<proteinExistence type="predicted"/>
<dbReference type="Proteomes" id="UP000781932">
    <property type="component" value="Unassembled WGS sequence"/>
</dbReference>
<evidence type="ECO:0000256" key="1">
    <source>
        <dbReference type="SAM" id="MobiDB-lite"/>
    </source>
</evidence>
<reference evidence="2" key="2">
    <citation type="submission" date="2020-11" db="EMBL/GenBank/DDBJ databases">
        <title>Whole genome sequencing of Colletotrichum sp.</title>
        <authorList>
            <person name="Li H."/>
        </authorList>
    </citation>
    <scope>NUCLEOTIDE SEQUENCE</scope>
    <source>
        <strain evidence="2">CkLH20</strain>
    </source>
</reference>
<evidence type="ECO:0000313" key="2">
    <source>
        <dbReference type="EMBL" id="KAF9873285.1"/>
    </source>
</evidence>
<accession>A0A9P6LI54</accession>
<name>A0A9P6LI54_9PEZI</name>